<dbReference type="Pfam" id="PF17791">
    <property type="entry name" value="MG3"/>
    <property type="match status" value="1"/>
</dbReference>
<evidence type="ECO:0008006" key="6">
    <source>
        <dbReference type="Google" id="ProtNLM"/>
    </source>
</evidence>
<organism evidence="5">
    <name type="scientific">marine sediment metagenome</name>
    <dbReference type="NCBI Taxonomy" id="412755"/>
    <lineage>
        <taxon>unclassified sequences</taxon>
        <taxon>metagenomes</taxon>
        <taxon>ecological metagenomes</taxon>
    </lineage>
</organism>
<dbReference type="InterPro" id="IPR002890">
    <property type="entry name" value="MG2"/>
</dbReference>
<dbReference type="Gene3D" id="2.60.40.1930">
    <property type="match status" value="1"/>
</dbReference>
<evidence type="ECO:0000259" key="4">
    <source>
        <dbReference type="Pfam" id="PF17791"/>
    </source>
</evidence>
<comment type="caution">
    <text evidence="5">The sequence shown here is derived from an EMBL/GenBank/DDBJ whole genome shotgun (WGS) entry which is preliminary data.</text>
</comment>
<dbReference type="EMBL" id="BARS01053080">
    <property type="protein sequence ID" value="GAG48524.1"/>
    <property type="molecule type" value="Genomic_DNA"/>
</dbReference>
<evidence type="ECO:0000256" key="1">
    <source>
        <dbReference type="ARBA" id="ARBA00022729"/>
    </source>
</evidence>
<accession>X0XYP7</accession>
<feature type="non-terminal residue" evidence="5">
    <location>
        <position position="1"/>
    </location>
</feature>
<reference evidence="5" key="1">
    <citation type="journal article" date="2014" name="Front. Microbiol.">
        <title>High frequency of phylogenetically diverse reductive dehalogenase-homologous genes in deep subseafloor sedimentary metagenomes.</title>
        <authorList>
            <person name="Kawai M."/>
            <person name="Futagami T."/>
            <person name="Toyoda A."/>
            <person name="Takaki Y."/>
            <person name="Nishi S."/>
            <person name="Hori S."/>
            <person name="Arai W."/>
            <person name="Tsubouchi T."/>
            <person name="Morono Y."/>
            <person name="Uchiyama I."/>
            <person name="Ito T."/>
            <person name="Fujiyama A."/>
            <person name="Inagaki F."/>
            <person name="Takami H."/>
        </authorList>
    </citation>
    <scope>NUCLEOTIDE SEQUENCE</scope>
    <source>
        <strain evidence="5">Expedition CK06-06</strain>
    </source>
</reference>
<dbReference type="PANTHER" id="PTHR11412">
    <property type="entry name" value="MACROGLOBULIN / COMPLEMENT"/>
    <property type="match status" value="1"/>
</dbReference>
<evidence type="ECO:0000256" key="2">
    <source>
        <dbReference type="ARBA" id="ARBA00022966"/>
    </source>
</evidence>
<dbReference type="AlphaFoldDB" id="X0XYP7"/>
<dbReference type="InterPro" id="IPR050473">
    <property type="entry name" value="A2M/Complement_sys"/>
</dbReference>
<dbReference type="Gene3D" id="2.60.40.1940">
    <property type="match status" value="1"/>
</dbReference>
<gene>
    <name evidence="5" type="ORF">S01H1_78828</name>
</gene>
<evidence type="ECO:0000313" key="5">
    <source>
        <dbReference type="EMBL" id="GAG48524.1"/>
    </source>
</evidence>
<protein>
    <recommendedName>
        <fullName evidence="6">Macroglobulin domain-containing protein</fullName>
    </recommendedName>
</protein>
<evidence type="ECO:0000259" key="3">
    <source>
        <dbReference type="Pfam" id="PF01835"/>
    </source>
</evidence>
<dbReference type="Pfam" id="PF01835">
    <property type="entry name" value="MG2"/>
    <property type="match status" value="1"/>
</dbReference>
<sequence>DREYNQRKTFVITDRPVYRPKQKVHFKFWINTAKYDVEGKSQFAGQSFQVKINNPKGEELFKETVKLDDFGGAAGDLPLKDDTMLGMYSIQIRQGTRYFGGGRFRVEEYKKPEFEVKIEAPKDPVQLGEKVTATVEAKYYFGAPVTEAKVKYKVMRTEHSASWYPWTRWDWLFEPGYWWYGYDYAWYPGWKHWGCRRPIWPWWGWRPTPQPEIVAENEVEVGKDGKIK</sequence>
<feature type="domain" description="Macroglobulin" evidence="4">
    <location>
        <begin position="108"/>
        <end position="156"/>
    </location>
</feature>
<feature type="non-terminal residue" evidence="5">
    <location>
        <position position="228"/>
    </location>
</feature>
<proteinExistence type="predicted"/>
<keyword evidence="1" id="KW-0732">Signal</keyword>
<feature type="domain" description="Macroglobulin" evidence="3">
    <location>
        <begin position="8"/>
        <end position="106"/>
    </location>
</feature>
<keyword evidence="2" id="KW-0882">Thioester bond</keyword>
<dbReference type="GO" id="GO:0004866">
    <property type="term" value="F:endopeptidase inhibitor activity"/>
    <property type="evidence" value="ECO:0007669"/>
    <property type="project" value="InterPro"/>
</dbReference>
<name>X0XYP7_9ZZZZ</name>
<dbReference type="InterPro" id="IPR041555">
    <property type="entry name" value="MG3"/>
</dbReference>
<dbReference type="PANTHER" id="PTHR11412:SF136">
    <property type="entry name" value="CD109 ANTIGEN"/>
    <property type="match status" value="1"/>
</dbReference>